<keyword evidence="3" id="KW-1185">Reference proteome</keyword>
<sequence length="94" mass="10652">MKSNSALHGLKNCSVKLFIRDYRRRQQTDYISITVMSKSIGAGILLAAITGKAEFMMHISSESWALRLGKKRRDRIHGENVRQADKKTGYCNGH</sequence>
<feature type="transmembrane region" description="Helical" evidence="1">
    <location>
        <begin position="30"/>
        <end position="49"/>
    </location>
</feature>
<dbReference type="Proteomes" id="UP000648182">
    <property type="component" value="Unassembled WGS sequence"/>
</dbReference>
<gene>
    <name evidence="2" type="ORF">H9631_13970</name>
</gene>
<comment type="caution">
    <text evidence="2">The sequence shown here is derived from an EMBL/GenBank/DDBJ whole genome shotgun (WGS) entry which is preliminary data.</text>
</comment>
<evidence type="ECO:0000313" key="3">
    <source>
        <dbReference type="Proteomes" id="UP000648182"/>
    </source>
</evidence>
<proteinExistence type="predicted"/>
<accession>A0ABR8VN88</accession>
<dbReference type="EMBL" id="JACSPV010000025">
    <property type="protein sequence ID" value="MBD8006183.1"/>
    <property type="molecule type" value="Genomic_DNA"/>
</dbReference>
<keyword evidence="1" id="KW-0472">Membrane</keyword>
<dbReference type="RefSeq" id="WP_191813798.1">
    <property type="nucleotide sequence ID" value="NZ_JACSPV010000025.1"/>
</dbReference>
<evidence type="ECO:0000313" key="2">
    <source>
        <dbReference type="EMBL" id="MBD8006183.1"/>
    </source>
</evidence>
<keyword evidence="1" id="KW-1133">Transmembrane helix</keyword>
<organism evidence="2 3">
    <name type="scientific">Bacillus norwichensis</name>
    <dbReference type="NCBI Taxonomy" id="2762217"/>
    <lineage>
        <taxon>Bacteria</taxon>
        <taxon>Bacillati</taxon>
        <taxon>Bacillota</taxon>
        <taxon>Bacilli</taxon>
        <taxon>Bacillales</taxon>
        <taxon>Bacillaceae</taxon>
        <taxon>Bacillus</taxon>
    </lineage>
</organism>
<name>A0ABR8VN88_9BACI</name>
<reference evidence="2 3" key="1">
    <citation type="submission" date="2020-08" db="EMBL/GenBank/DDBJ databases">
        <title>A Genomic Blueprint of the Chicken Gut Microbiome.</title>
        <authorList>
            <person name="Gilroy R."/>
            <person name="Ravi A."/>
            <person name="Getino M."/>
            <person name="Pursley I."/>
            <person name="Horton D.L."/>
            <person name="Alikhan N.-F."/>
            <person name="Baker D."/>
            <person name="Gharbi K."/>
            <person name="Hall N."/>
            <person name="Watson M."/>
            <person name="Adriaenssens E.M."/>
            <person name="Foster-Nyarko E."/>
            <person name="Jarju S."/>
            <person name="Secka A."/>
            <person name="Antonio M."/>
            <person name="Oren A."/>
            <person name="Chaudhuri R."/>
            <person name="La Ragione R.M."/>
            <person name="Hildebrand F."/>
            <person name="Pallen M.J."/>
        </authorList>
    </citation>
    <scope>NUCLEOTIDE SEQUENCE [LARGE SCALE GENOMIC DNA]</scope>
    <source>
        <strain evidence="2 3">Sa1BUA2</strain>
    </source>
</reference>
<evidence type="ECO:0000256" key="1">
    <source>
        <dbReference type="SAM" id="Phobius"/>
    </source>
</evidence>
<keyword evidence="1" id="KW-0812">Transmembrane</keyword>
<protein>
    <submittedName>
        <fullName evidence="2">Uncharacterized protein</fullName>
    </submittedName>
</protein>